<protein>
    <recommendedName>
        <fullName evidence="2">Fibronectin type-III domain-containing protein</fullName>
    </recommendedName>
</protein>
<reference evidence="1" key="1">
    <citation type="submission" date="2020-03" db="EMBL/GenBank/DDBJ databases">
        <title>The deep terrestrial virosphere.</title>
        <authorList>
            <person name="Holmfeldt K."/>
            <person name="Nilsson E."/>
            <person name="Simone D."/>
            <person name="Lopez-Fernandez M."/>
            <person name="Wu X."/>
            <person name="de Brujin I."/>
            <person name="Lundin D."/>
            <person name="Andersson A."/>
            <person name="Bertilsson S."/>
            <person name="Dopson M."/>
        </authorList>
    </citation>
    <scope>NUCLEOTIDE SEQUENCE</scope>
    <source>
        <strain evidence="1">MM415B03531</strain>
    </source>
</reference>
<organism evidence="1">
    <name type="scientific">viral metagenome</name>
    <dbReference type="NCBI Taxonomy" id="1070528"/>
    <lineage>
        <taxon>unclassified sequences</taxon>
        <taxon>metagenomes</taxon>
        <taxon>organismal metagenomes</taxon>
    </lineage>
</organism>
<accession>A0A6M3LCP9</accession>
<dbReference type="EMBL" id="MT142944">
    <property type="protein sequence ID" value="QJA90868.1"/>
    <property type="molecule type" value="Genomic_DNA"/>
</dbReference>
<dbReference type="AlphaFoldDB" id="A0A6M3LCP9"/>
<evidence type="ECO:0008006" key="2">
    <source>
        <dbReference type="Google" id="ProtNLM"/>
    </source>
</evidence>
<name>A0A6M3LCP9_9ZZZZ</name>
<proteinExistence type="predicted"/>
<evidence type="ECO:0000313" key="1">
    <source>
        <dbReference type="EMBL" id="QJA90868.1"/>
    </source>
</evidence>
<sequence length="725" mass="78105">MAVENYNTFTALGAVTLMSPIQAVFTDMTNTGQSDLYKDFGADYFSGDFIHTFRFRIQATETYVWMNLWAMANFPSVSYAYLRDHARDGLFLSYSRTLSNLSLRLWELNTGTPAATGGLNFNAGVTYYVKLVRTESVGTYGHLYLYVYTDAAMTSLLGSLDLGLSKKTDFQYLYQIMEYGELFDGSYNNKITGYTMYLSGITDSSPDVTTQAVSAIDKTTATGNGTVTDLGTPAATQHGHKWDTNSAPYSSATYSELGVPTLGAFTSSLTGLTPYRTYWVVSYITSSYGTSYGTVVSFMTLPSSDPNITTESCTDVTSSTATGNGTVVSVGDNAITEHGHCWATHHLPTTADDLNTNGAHGAGAFTSSIITLLVNTVYYVRSYATTSAGTFYGNEIKLTTGANLPIVTTQEVTNVAEIKATGNLTLVNTGGSALVQYGVVWDTSTHTDPGNVLPANSDYTAYTAEGTQTVMGKYTSDIIDLLPEVSYYVRAYATNATGTTYGVEVTFTTRIAGAPIVTTEKSQFVTRVTAQGEGTLVSIGQSAVTQHGHCWGTSANPTTSDSKTTLGAATPYSFESDIINLTPGDTYYTRAYATNTQGTGYGDNDTFVAQSGFYPYPMDRLGRVSGIVRTFWAGGGGQEGVYQTEIFQGGLSTNYISPIGSRETPSAASPLPSVSGPGYQPSDYAKWKSIHDPMEIIRIFGHPQPSYNEWVNYQKAQKVIGGRAW</sequence>
<gene>
    <name evidence="1" type="ORF">MM415B03531_0003</name>
</gene>